<comment type="caution">
    <text evidence="2">The sequence shown here is derived from an EMBL/GenBank/DDBJ whole genome shotgun (WGS) entry which is preliminary data.</text>
</comment>
<dbReference type="AlphaFoldDB" id="A0A9D5AD96"/>
<organism evidence="2 3">
    <name type="scientific">Pisum sativum</name>
    <name type="common">Garden pea</name>
    <name type="synonym">Lathyrus oleraceus</name>
    <dbReference type="NCBI Taxonomy" id="3888"/>
    <lineage>
        <taxon>Eukaryota</taxon>
        <taxon>Viridiplantae</taxon>
        <taxon>Streptophyta</taxon>
        <taxon>Embryophyta</taxon>
        <taxon>Tracheophyta</taxon>
        <taxon>Spermatophyta</taxon>
        <taxon>Magnoliopsida</taxon>
        <taxon>eudicotyledons</taxon>
        <taxon>Gunneridae</taxon>
        <taxon>Pentapetalae</taxon>
        <taxon>rosids</taxon>
        <taxon>fabids</taxon>
        <taxon>Fabales</taxon>
        <taxon>Fabaceae</taxon>
        <taxon>Papilionoideae</taxon>
        <taxon>50 kb inversion clade</taxon>
        <taxon>NPAAA clade</taxon>
        <taxon>Hologalegina</taxon>
        <taxon>IRL clade</taxon>
        <taxon>Fabeae</taxon>
        <taxon>Lathyrus</taxon>
    </lineage>
</organism>
<dbReference type="Gramene" id="Psat05G0341500-T1">
    <property type="protein sequence ID" value="KAI5407152.1"/>
    <property type="gene ID" value="KIW84_053415"/>
</dbReference>
<feature type="region of interest" description="Disordered" evidence="1">
    <location>
        <begin position="1"/>
        <end position="52"/>
    </location>
</feature>
<dbReference type="Proteomes" id="UP001058974">
    <property type="component" value="Chromosome 5"/>
</dbReference>
<reference evidence="2 3" key="1">
    <citation type="journal article" date="2022" name="Nat. Genet.">
        <title>Improved pea reference genome and pan-genome highlight genomic features and evolutionary characteristics.</title>
        <authorList>
            <person name="Yang T."/>
            <person name="Liu R."/>
            <person name="Luo Y."/>
            <person name="Hu S."/>
            <person name="Wang D."/>
            <person name="Wang C."/>
            <person name="Pandey M.K."/>
            <person name="Ge S."/>
            <person name="Xu Q."/>
            <person name="Li N."/>
            <person name="Li G."/>
            <person name="Huang Y."/>
            <person name="Saxena R.K."/>
            <person name="Ji Y."/>
            <person name="Li M."/>
            <person name="Yan X."/>
            <person name="He Y."/>
            <person name="Liu Y."/>
            <person name="Wang X."/>
            <person name="Xiang C."/>
            <person name="Varshney R.K."/>
            <person name="Ding H."/>
            <person name="Gao S."/>
            <person name="Zong X."/>
        </authorList>
    </citation>
    <scope>NUCLEOTIDE SEQUENCE [LARGE SCALE GENOMIC DNA]</scope>
    <source>
        <strain evidence="2 3">cv. Zhongwan 6</strain>
    </source>
</reference>
<protein>
    <submittedName>
        <fullName evidence="2">Uncharacterized protein</fullName>
    </submittedName>
</protein>
<dbReference type="EMBL" id="JAMSHJ010000005">
    <property type="protein sequence ID" value="KAI5407152.1"/>
    <property type="molecule type" value="Genomic_DNA"/>
</dbReference>
<evidence type="ECO:0000256" key="1">
    <source>
        <dbReference type="SAM" id="MobiDB-lite"/>
    </source>
</evidence>
<accession>A0A9D5AD96</accession>
<name>A0A9D5AD96_PEA</name>
<evidence type="ECO:0000313" key="3">
    <source>
        <dbReference type="Proteomes" id="UP001058974"/>
    </source>
</evidence>
<keyword evidence="3" id="KW-1185">Reference proteome</keyword>
<sequence>MSSPITETEDQNSDKEGNERDENAHDKDFDKNYSSTNLEEEDSDMDAVKDTLSQEQGLEPNHILVTMKMRGDPNVLVKSFKRLGFDKLVALEARGYSGGISLAWSSDKVEVEVLENSFQFLHVNLKFIIGVECLFNPVYANPTEEGRNELWKKLKRIS</sequence>
<feature type="compositionally biased region" description="Basic and acidic residues" evidence="1">
    <location>
        <begin position="12"/>
        <end position="31"/>
    </location>
</feature>
<proteinExistence type="predicted"/>
<evidence type="ECO:0000313" key="2">
    <source>
        <dbReference type="EMBL" id="KAI5407152.1"/>
    </source>
</evidence>
<gene>
    <name evidence="2" type="ORF">KIW84_053415</name>
</gene>